<evidence type="ECO:0000313" key="4">
    <source>
        <dbReference type="Proteomes" id="UP001455384"/>
    </source>
</evidence>
<feature type="compositionally biased region" description="Basic and acidic residues" evidence="1">
    <location>
        <begin position="1"/>
        <end position="22"/>
    </location>
</feature>
<keyword evidence="4" id="KW-1185">Reference proteome</keyword>
<keyword evidence="2" id="KW-1133">Transmembrane helix</keyword>
<accession>A0ABZ3CIK8</accession>
<feature type="region of interest" description="Disordered" evidence="1">
    <location>
        <begin position="1"/>
        <end position="36"/>
    </location>
</feature>
<reference evidence="4" key="1">
    <citation type="submission" date="2023-10" db="EMBL/GenBank/DDBJ databases">
        <title>Genome analysis and identification of Salinococcus sp. Bachu38 nov., a PGPR from the rhizosphere of Tamarix.</title>
        <authorList>
            <person name="Liang Z."/>
            <person name="Zhang X."/>
            <person name="Jia J."/>
            <person name="Chen X."/>
            <person name="Wang Y."/>
            <person name="Wang Q."/>
            <person name="Wang R."/>
        </authorList>
    </citation>
    <scope>NUCLEOTIDE SEQUENCE [LARGE SCALE GENOMIC DNA]</scope>
    <source>
        <strain evidence="4">Bachu38</strain>
    </source>
</reference>
<dbReference type="Proteomes" id="UP001455384">
    <property type="component" value="Chromosome"/>
</dbReference>
<gene>
    <name evidence="3" type="ORF">RQP18_09570</name>
</gene>
<evidence type="ECO:0000313" key="3">
    <source>
        <dbReference type="EMBL" id="WZX28901.1"/>
    </source>
</evidence>
<name>A0ABZ3CIK8_9STAP</name>
<proteinExistence type="predicted"/>
<evidence type="ECO:0000256" key="1">
    <source>
        <dbReference type="SAM" id="MobiDB-lite"/>
    </source>
</evidence>
<feature type="transmembrane region" description="Helical" evidence="2">
    <location>
        <begin position="47"/>
        <end position="69"/>
    </location>
</feature>
<keyword evidence="2" id="KW-0472">Membrane</keyword>
<dbReference type="Pfam" id="PF19893">
    <property type="entry name" value="DUF6366"/>
    <property type="match status" value="1"/>
</dbReference>
<keyword evidence="2" id="KW-0812">Transmembrane</keyword>
<dbReference type="EMBL" id="CP138333">
    <property type="protein sequence ID" value="WZX28901.1"/>
    <property type="molecule type" value="Genomic_DNA"/>
</dbReference>
<sequence>MRDDRESSEQRRERLRQEESKRHPAGNLKDASDRASGGNLADLAGSLGWKGLGILILLFIVGVAAGLVFF</sequence>
<dbReference type="RefSeq" id="WP_342387476.1">
    <property type="nucleotide sequence ID" value="NZ_CP138333.2"/>
</dbReference>
<organism evidence="3 4">
    <name type="scientific">Salinicoccus bachuensis</name>
    <dbReference type="NCBI Taxonomy" id="3136731"/>
    <lineage>
        <taxon>Bacteria</taxon>
        <taxon>Bacillati</taxon>
        <taxon>Bacillota</taxon>
        <taxon>Bacilli</taxon>
        <taxon>Bacillales</taxon>
        <taxon>Staphylococcaceae</taxon>
        <taxon>Salinicoccus</taxon>
    </lineage>
</organism>
<protein>
    <submittedName>
        <fullName evidence="3">DUF6366 family protein</fullName>
    </submittedName>
</protein>
<dbReference type="InterPro" id="IPR045946">
    <property type="entry name" value="DUF6366"/>
</dbReference>
<evidence type="ECO:0000256" key="2">
    <source>
        <dbReference type="SAM" id="Phobius"/>
    </source>
</evidence>